<feature type="short sequence motif" description="'KMSKS' region" evidence="9">
    <location>
        <begin position="585"/>
        <end position="589"/>
    </location>
</feature>
<dbReference type="InterPro" id="IPR025709">
    <property type="entry name" value="Leu_tRNA-synth_edit"/>
</dbReference>
<dbReference type="EMBL" id="FXAZ01000001">
    <property type="protein sequence ID" value="SMG11915.1"/>
    <property type="molecule type" value="Genomic_DNA"/>
</dbReference>
<dbReference type="Gene3D" id="3.10.20.590">
    <property type="match status" value="1"/>
</dbReference>
<organism evidence="15 16">
    <name type="scientific">Paenibacillus aquistagni</name>
    <dbReference type="NCBI Taxonomy" id="1852522"/>
    <lineage>
        <taxon>Bacteria</taxon>
        <taxon>Bacillati</taxon>
        <taxon>Bacillota</taxon>
        <taxon>Bacilli</taxon>
        <taxon>Bacillales</taxon>
        <taxon>Paenibacillaceae</taxon>
        <taxon>Paenibacillus</taxon>
    </lineage>
</organism>
<evidence type="ECO:0000256" key="7">
    <source>
        <dbReference type="ARBA" id="ARBA00023146"/>
    </source>
</evidence>
<evidence type="ECO:0000256" key="9">
    <source>
        <dbReference type="HAMAP-Rule" id="MF_00049"/>
    </source>
</evidence>
<evidence type="ECO:0000259" key="13">
    <source>
        <dbReference type="Pfam" id="PF09334"/>
    </source>
</evidence>
<dbReference type="STRING" id="1852522.SAMN06295960_0298"/>
<keyword evidence="16" id="KW-1185">Reference proteome</keyword>
<dbReference type="PRINTS" id="PR00985">
    <property type="entry name" value="TRNASYNTHLEU"/>
</dbReference>
<keyword evidence="5 9" id="KW-0067">ATP-binding</keyword>
<evidence type="ECO:0000259" key="14">
    <source>
        <dbReference type="Pfam" id="PF13603"/>
    </source>
</evidence>
<evidence type="ECO:0000256" key="10">
    <source>
        <dbReference type="RuleBase" id="RU363035"/>
    </source>
</evidence>
<comment type="catalytic activity">
    <reaction evidence="8 9">
        <text>tRNA(Leu) + L-leucine + ATP = L-leucyl-tRNA(Leu) + AMP + diphosphate</text>
        <dbReference type="Rhea" id="RHEA:11688"/>
        <dbReference type="Rhea" id="RHEA-COMP:9613"/>
        <dbReference type="Rhea" id="RHEA-COMP:9622"/>
        <dbReference type="ChEBI" id="CHEBI:30616"/>
        <dbReference type="ChEBI" id="CHEBI:33019"/>
        <dbReference type="ChEBI" id="CHEBI:57427"/>
        <dbReference type="ChEBI" id="CHEBI:78442"/>
        <dbReference type="ChEBI" id="CHEBI:78494"/>
        <dbReference type="ChEBI" id="CHEBI:456215"/>
        <dbReference type="EC" id="6.1.1.4"/>
    </reaction>
</comment>
<dbReference type="EC" id="6.1.1.4" evidence="9"/>
<dbReference type="NCBIfam" id="TIGR00396">
    <property type="entry name" value="leuS_bact"/>
    <property type="match status" value="1"/>
</dbReference>
<evidence type="ECO:0000256" key="5">
    <source>
        <dbReference type="ARBA" id="ARBA00022840"/>
    </source>
</evidence>
<dbReference type="Pfam" id="PF08264">
    <property type="entry name" value="Anticodon_1"/>
    <property type="match status" value="1"/>
</dbReference>
<dbReference type="FunFam" id="1.10.730.10:FF:000011">
    <property type="entry name" value="Leucine--tRNA ligase chloroplastic/mitochondrial"/>
    <property type="match status" value="1"/>
</dbReference>
<dbReference type="HAMAP" id="MF_00049_B">
    <property type="entry name" value="Leu_tRNA_synth_B"/>
    <property type="match status" value="1"/>
</dbReference>
<dbReference type="OrthoDB" id="9810365at2"/>
<dbReference type="Pfam" id="PF09334">
    <property type="entry name" value="tRNA-synt_1g"/>
    <property type="match status" value="1"/>
</dbReference>
<dbReference type="CDD" id="cd07958">
    <property type="entry name" value="Anticodon_Ia_Leu_BEm"/>
    <property type="match status" value="1"/>
</dbReference>
<dbReference type="GO" id="GO:0004823">
    <property type="term" value="F:leucine-tRNA ligase activity"/>
    <property type="evidence" value="ECO:0007669"/>
    <property type="project" value="UniProtKB-UniRule"/>
</dbReference>
<feature type="binding site" evidence="9">
    <location>
        <position position="588"/>
    </location>
    <ligand>
        <name>ATP</name>
        <dbReference type="ChEBI" id="CHEBI:30616"/>
    </ligand>
</feature>
<accession>A0A1X7IB90</accession>
<evidence type="ECO:0000259" key="12">
    <source>
        <dbReference type="Pfam" id="PF08264"/>
    </source>
</evidence>
<dbReference type="Gene3D" id="3.40.50.620">
    <property type="entry name" value="HUPs"/>
    <property type="match status" value="2"/>
</dbReference>
<dbReference type="InterPro" id="IPR014729">
    <property type="entry name" value="Rossmann-like_a/b/a_fold"/>
</dbReference>
<dbReference type="AlphaFoldDB" id="A0A1X7IB90"/>
<dbReference type="SUPFAM" id="SSF47323">
    <property type="entry name" value="Anticodon-binding domain of a subclass of class I aminoacyl-tRNA synthetases"/>
    <property type="match status" value="1"/>
</dbReference>
<keyword evidence="4 9" id="KW-0547">Nucleotide-binding</keyword>
<feature type="domain" description="Methionyl/Valyl/Leucyl/Isoleucyl-tRNA synthetase anticodon-binding" evidence="12">
    <location>
        <begin position="663"/>
        <end position="775"/>
    </location>
</feature>
<dbReference type="InterPro" id="IPR009080">
    <property type="entry name" value="tRNAsynth_Ia_anticodon-bd"/>
</dbReference>
<keyword evidence="2 9" id="KW-0963">Cytoplasm</keyword>
<dbReference type="GO" id="GO:0002161">
    <property type="term" value="F:aminoacyl-tRNA deacylase activity"/>
    <property type="evidence" value="ECO:0007669"/>
    <property type="project" value="InterPro"/>
</dbReference>
<evidence type="ECO:0000313" key="15">
    <source>
        <dbReference type="EMBL" id="SMG11915.1"/>
    </source>
</evidence>
<feature type="domain" description="Methionyl/Leucyl tRNA synthetase" evidence="13">
    <location>
        <begin position="47"/>
        <end position="178"/>
    </location>
</feature>
<name>A0A1X7IB90_9BACL</name>
<dbReference type="GO" id="GO:0005829">
    <property type="term" value="C:cytosol"/>
    <property type="evidence" value="ECO:0007669"/>
    <property type="project" value="TreeGrafter"/>
</dbReference>
<dbReference type="PROSITE" id="PS00178">
    <property type="entry name" value="AA_TRNA_LIGASE_I"/>
    <property type="match status" value="1"/>
</dbReference>
<dbReference type="InterPro" id="IPR009008">
    <property type="entry name" value="Val/Leu/Ile-tRNA-synth_edit"/>
</dbReference>
<dbReference type="PANTHER" id="PTHR43740">
    <property type="entry name" value="LEUCYL-TRNA SYNTHETASE"/>
    <property type="match status" value="1"/>
</dbReference>
<evidence type="ECO:0000256" key="8">
    <source>
        <dbReference type="ARBA" id="ARBA00047469"/>
    </source>
</evidence>
<evidence type="ECO:0000256" key="6">
    <source>
        <dbReference type="ARBA" id="ARBA00022917"/>
    </source>
</evidence>
<feature type="domain" description="Leucyl-tRNA synthetase editing" evidence="14">
    <location>
        <begin position="227"/>
        <end position="407"/>
    </location>
</feature>
<dbReference type="CDD" id="cd00812">
    <property type="entry name" value="LeuRS_core"/>
    <property type="match status" value="1"/>
</dbReference>
<dbReference type="Gene3D" id="1.10.730.10">
    <property type="entry name" value="Isoleucyl-tRNA Synthetase, Domain 1"/>
    <property type="match status" value="2"/>
</dbReference>
<proteinExistence type="inferred from homology"/>
<keyword evidence="3 9" id="KW-0436">Ligase</keyword>
<protein>
    <recommendedName>
        <fullName evidence="9">Leucine--tRNA ligase</fullName>
        <ecNumber evidence="9">6.1.1.4</ecNumber>
    </recommendedName>
    <alternativeName>
        <fullName evidence="9">Leucyl-tRNA synthetase</fullName>
        <shortName evidence="9">LeuRS</shortName>
    </alternativeName>
</protein>
<sequence length="814" mass="93055">MTTEERQPAGYQPLNIEPKWQKYWDEHKTFATLEEGDKPKFYALDMFPYPSGAGLHVGHPEGYTATDILSRYKRMKGYNVLHPMGWDAFGLPAEQYALDTGKHPREFTKRNIDNFRRQIKSLGFSYDWDREISTTDPEYYKWTQWIFIQLYNRGLAYVDEIPVNWCEALGTVLANEEVIDGKSERGGHPVVRKPMRQWVLKITAYAERLLEDLEELDWPESIKDMQRHWIGKSTGAEVRFKIDGVDAEELVVFTTRPDTLFGATYCVLAPEHDLVEKITTEAEKARIKDYQEQAARKSDLERTDLAKDKTGVFTGAYAINPVNGAKLPIWIADYVLAGYGTGAIMAVPGHDERDWEFAKQFDLPIIEVVEGGNVEEEAYTGNGKHVNSGFLDGLDKEEAISHMVEWLAEKGVGEAKVTYRLRDWLFSRQRYWGEPIPILHLEDGTMKTIPESELPLVLPEVDHIRPSGTGESPLANVEDWVNTIDPETGMKARRETNTMPQWAGSCWYYLRYIDPKNDEQICSPELQAKWLPVDLYIGGVEHAVLHLLYARFWHKVLYDIGVVNTKEPFQNLINQGMILGTNNEKMSKSRGNVINPDDIVYEYGADTLRLYEMFMGPLEATKPWNTNGVEGMHRFLSRIWRLFINEENALNPKIMDNGGTDEFIRTWHKTVKKVTEDTDALRFNTAISQMMIFINDAYKQETLPRQAMENFVQMLSPYAPHIAEELWEKLGHSGSVTYVPWPSYDESLTVDAQVQIVVQVNGKIVDRIMVQPDAEEASMQETAMSSANVQAAIEGKTVRKVITVKGRLVNIVVG</sequence>
<keyword evidence="6 9" id="KW-0648">Protein biosynthesis</keyword>
<evidence type="ECO:0000256" key="2">
    <source>
        <dbReference type="ARBA" id="ARBA00022490"/>
    </source>
</evidence>
<evidence type="ECO:0000256" key="3">
    <source>
        <dbReference type="ARBA" id="ARBA00022598"/>
    </source>
</evidence>
<dbReference type="SUPFAM" id="SSF52374">
    <property type="entry name" value="Nucleotidylyl transferase"/>
    <property type="match status" value="1"/>
</dbReference>
<dbReference type="InterPro" id="IPR015413">
    <property type="entry name" value="Methionyl/Leucyl_tRNA_Synth"/>
</dbReference>
<evidence type="ECO:0000259" key="11">
    <source>
        <dbReference type="Pfam" id="PF00133"/>
    </source>
</evidence>
<dbReference type="InterPro" id="IPR001412">
    <property type="entry name" value="aa-tRNA-synth_I_CS"/>
</dbReference>
<dbReference type="InterPro" id="IPR002300">
    <property type="entry name" value="aa-tRNA-synth_Ia"/>
</dbReference>
<dbReference type="Pfam" id="PF00133">
    <property type="entry name" value="tRNA-synt_1"/>
    <property type="match status" value="1"/>
</dbReference>
<dbReference type="FunFam" id="3.40.50.620:FF:000077">
    <property type="entry name" value="Leucine--tRNA ligase"/>
    <property type="match status" value="1"/>
</dbReference>
<comment type="caution">
    <text evidence="9">Lacks conserved residue(s) required for the propagation of feature annotation.</text>
</comment>
<reference evidence="15 16" key="1">
    <citation type="submission" date="2017-04" db="EMBL/GenBank/DDBJ databases">
        <authorList>
            <person name="Afonso C.L."/>
            <person name="Miller P.J."/>
            <person name="Scott M.A."/>
            <person name="Spackman E."/>
            <person name="Goraichik I."/>
            <person name="Dimitrov K.M."/>
            <person name="Suarez D.L."/>
            <person name="Swayne D.E."/>
        </authorList>
    </citation>
    <scope>NUCLEOTIDE SEQUENCE [LARGE SCALE GENOMIC DNA]</scope>
    <source>
        <strain evidence="15 16">11</strain>
    </source>
</reference>
<comment type="subcellular location">
    <subcellularLocation>
        <location evidence="9">Cytoplasm</location>
    </subcellularLocation>
</comment>
<feature type="domain" description="Aminoacyl-tRNA synthetase class Ia" evidence="11">
    <location>
        <begin position="420"/>
        <end position="611"/>
    </location>
</feature>
<dbReference type="SUPFAM" id="SSF50677">
    <property type="entry name" value="ValRS/IleRS/LeuRS editing domain"/>
    <property type="match status" value="1"/>
</dbReference>
<dbReference type="Proteomes" id="UP000193834">
    <property type="component" value="Unassembled WGS sequence"/>
</dbReference>
<dbReference type="InterPro" id="IPR013155">
    <property type="entry name" value="M/V/L/I-tRNA-synth_anticd-bd"/>
</dbReference>
<dbReference type="PANTHER" id="PTHR43740:SF2">
    <property type="entry name" value="LEUCINE--TRNA LIGASE, MITOCHONDRIAL"/>
    <property type="match status" value="1"/>
</dbReference>
<dbReference type="InterPro" id="IPR002302">
    <property type="entry name" value="Leu-tRNA-ligase"/>
</dbReference>
<evidence type="ECO:0000313" key="16">
    <source>
        <dbReference type="Proteomes" id="UP000193834"/>
    </source>
</evidence>
<comment type="similarity">
    <text evidence="1 9 10">Belongs to the class-I aminoacyl-tRNA synthetase family.</text>
</comment>
<dbReference type="FunFam" id="3.40.50.620:FF:000056">
    <property type="entry name" value="Leucine--tRNA ligase"/>
    <property type="match status" value="1"/>
</dbReference>
<gene>
    <name evidence="9" type="primary">leuS</name>
    <name evidence="15" type="ORF">SAMN06295960_0298</name>
</gene>
<keyword evidence="7 9" id="KW-0030">Aminoacyl-tRNA synthetase</keyword>
<evidence type="ECO:0000256" key="4">
    <source>
        <dbReference type="ARBA" id="ARBA00022741"/>
    </source>
</evidence>
<dbReference type="FunFam" id="3.90.740.10:FF:000017">
    <property type="entry name" value="Leucine--tRNA ligase"/>
    <property type="match status" value="1"/>
</dbReference>
<dbReference type="RefSeq" id="WP_085492581.1">
    <property type="nucleotide sequence ID" value="NZ_FXAZ01000001.1"/>
</dbReference>
<dbReference type="Pfam" id="PF13603">
    <property type="entry name" value="tRNA-synt_1_2"/>
    <property type="match status" value="1"/>
</dbReference>
<evidence type="ECO:0000256" key="1">
    <source>
        <dbReference type="ARBA" id="ARBA00005594"/>
    </source>
</evidence>
<dbReference type="GO" id="GO:0005524">
    <property type="term" value="F:ATP binding"/>
    <property type="evidence" value="ECO:0007669"/>
    <property type="project" value="UniProtKB-UniRule"/>
</dbReference>
<dbReference type="GO" id="GO:0006429">
    <property type="term" value="P:leucyl-tRNA aminoacylation"/>
    <property type="evidence" value="ECO:0007669"/>
    <property type="project" value="UniProtKB-UniRule"/>
</dbReference>